<reference evidence="1 2" key="1">
    <citation type="submission" date="2019-03" db="EMBL/GenBank/DDBJ databases">
        <title>Subsurface microbial communities from deep shales in Ohio and West Virginia, USA.</title>
        <authorList>
            <person name="Wrighton K."/>
        </authorList>
    </citation>
    <scope>NUCLEOTIDE SEQUENCE [LARGE SCALE GENOMIC DNA]</scope>
    <source>
        <strain evidence="1 2">WG1_MB</strain>
    </source>
</reference>
<evidence type="ECO:0000313" key="2">
    <source>
        <dbReference type="Proteomes" id="UP000295404"/>
    </source>
</evidence>
<dbReference type="AlphaFoldDB" id="A0A483E1G8"/>
<sequence>MKFYRGEEDFINVYPYVPYQFFVLQKVFERIRNSGFTGKHLAKGERSMLNAFKEATEKYAEENMGKLIPFYSFYDTVESFLDPIIKSTITQAQDNSELEEFDNQILKLLFLIRNVKEVVPNLDNLVVLSVSSVDEDKLELKRKVDESLKRLEQQTLISKSGDSYHFLTNEEQEINKEIKNTEVENYRVLDTIYTYEDSD</sequence>
<evidence type="ECO:0000313" key="1">
    <source>
        <dbReference type="EMBL" id="TCL12867.1"/>
    </source>
</evidence>
<proteinExistence type="predicted"/>
<organism evidence="1 2">
    <name type="scientific">Methanohalophilus euhalobius</name>
    <dbReference type="NCBI Taxonomy" id="51203"/>
    <lineage>
        <taxon>Archaea</taxon>
        <taxon>Methanobacteriati</taxon>
        <taxon>Methanobacteriota</taxon>
        <taxon>Stenosarchaea group</taxon>
        <taxon>Methanomicrobia</taxon>
        <taxon>Methanosarcinales</taxon>
        <taxon>Methanosarcinaceae</taxon>
        <taxon>Methanohalophilus</taxon>
    </lineage>
</organism>
<dbReference type="Proteomes" id="UP000295404">
    <property type="component" value="Unassembled WGS sequence"/>
</dbReference>
<name>A0A483E1G8_9EURY</name>
<comment type="caution">
    <text evidence="1">The sequence shown here is derived from an EMBL/GenBank/DDBJ whole genome shotgun (WGS) entry which is preliminary data.</text>
</comment>
<accession>A0A483E1G8</accession>
<dbReference type="EMBL" id="SMMS01000001">
    <property type="protein sequence ID" value="TCL12867.1"/>
    <property type="molecule type" value="Genomic_DNA"/>
</dbReference>
<gene>
    <name evidence="1" type="ORF">C7960_2150</name>
</gene>
<protein>
    <submittedName>
        <fullName evidence="1">Uncharacterized protein</fullName>
    </submittedName>
</protein>